<proteinExistence type="predicted"/>
<organism evidence="1 2">
    <name type="scientific">Pluteus cervinus</name>
    <dbReference type="NCBI Taxonomy" id="181527"/>
    <lineage>
        <taxon>Eukaryota</taxon>
        <taxon>Fungi</taxon>
        <taxon>Dikarya</taxon>
        <taxon>Basidiomycota</taxon>
        <taxon>Agaricomycotina</taxon>
        <taxon>Agaricomycetes</taxon>
        <taxon>Agaricomycetidae</taxon>
        <taxon>Agaricales</taxon>
        <taxon>Pluteineae</taxon>
        <taxon>Pluteaceae</taxon>
        <taxon>Pluteus</taxon>
    </lineage>
</organism>
<sequence>MLVFQLPEDLLLAICLHLTPADLLSLKQTCRVLHAFGCMDYVWHQMRVDLPLDLPLHGCPRALAASQLQEVTMKALQLDHNWSQPISRIKQLTQILHGGIVSQMQHLGPNWLVTLSRYTTSTRLCVWCLRKLSKAYKIASFDVLSETIGFSASINSGSGDTAFIALYGTDSSRNESLKIYSTLLEESPREDESSLATPRLLYNTSLSKGQGMFVEVHAYQHIIACTITLIVAPSPVYRVLFINSLTGRHALMDPDLAQYMAQPRYRLYPESIAFAGFSGSTTFVVRTYALPDSITVLVPGNDTVSTGPQTLHIGEPQHYGASLLQHQQCHIPFDFDFHLAAEPLSMPPSHLSTILFHSFSRQRQNGAYAFHFPLEQTVTCLADETDIAIHQFSTSPSASAEIVCMGKTGRRAIWLERRWDTDEFRLMKATFDSSRSGKVDVLLPRHLALPFEPQACNSLEFDEATGRVYLGLHTGELYVLDL</sequence>
<keyword evidence="2" id="KW-1185">Reference proteome</keyword>
<gene>
    <name evidence="1" type="ORF">BDN72DRAFT_894340</name>
</gene>
<dbReference type="EMBL" id="ML208280">
    <property type="protein sequence ID" value="TFK72888.1"/>
    <property type="molecule type" value="Genomic_DNA"/>
</dbReference>
<name>A0ACD3B4C1_9AGAR</name>
<reference evidence="1 2" key="1">
    <citation type="journal article" date="2019" name="Nat. Ecol. Evol.">
        <title>Megaphylogeny resolves global patterns of mushroom evolution.</title>
        <authorList>
            <person name="Varga T."/>
            <person name="Krizsan K."/>
            <person name="Foldi C."/>
            <person name="Dima B."/>
            <person name="Sanchez-Garcia M."/>
            <person name="Sanchez-Ramirez S."/>
            <person name="Szollosi G.J."/>
            <person name="Szarkandi J.G."/>
            <person name="Papp V."/>
            <person name="Albert L."/>
            <person name="Andreopoulos W."/>
            <person name="Angelini C."/>
            <person name="Antonin V."/>
            <person name="Barry K.W."/>
            <person name="Bougher N.L."/>
            <person name="Buchanan P."/>
            <person name="Buyck B."/>
            <person name="Bense V."/>
            <person name="Catcheside P."/>
            <person name="Chovatia M."/>
            <person name="Cooper J."/>
            <person name="Damon W."/>
            <person name="Desjardin D."/>
            <person name="Finy P."/>
            <person name="Geml J."/>
            <person name="Haridas S."/>
            <person name="Hughes K."/>
            <person name="Justo A."/>
            <person name="Karasinski D."/>
            <person name="Kautmanova I."/>
            <person name="Kiss B."/>
            <person name="Kocsube S."/>
            <person name="Kotiranta H."/>
            <person name="LaButti K.M."/>
            <person name="Lechner B.E."/>
            <person name="Liimatainen K."/>
            <person name="Lipzen A."/>
            <person name="Lukacs Z."/>
            <person name="Mihaltcheva S."/>
            <person name="Morgado L.N."/>
            <person name="Niskanen T."/>
            <person name="Noordeloos M.E."/>
            <person name="Ohm R.A."/>
            <person name="Ortiz-Santana B."/>
            <person name="Ovrebo C."/>
            <person name="Racz N."/>
            <person name="Riley R."/>
            <person name="Savchenko A."/>
            <person name="Shiryaev A."/>
            <person name="Soop K."/>
            <person name="Spirin V."/>
            <person name="Szebenyi C."/>
            <person name="Tomsovsky M."/>
            <person name="Tulloss R.E."/>
            <person name="Uehling J."/>
            <person name="Grigoriev I.V."/>
            <person name="Vagvolgyi C."/>
            <person name="Papp T."/>
            <person name="Martin F.M."/>
            <person name="Miettinen O."/>
            <person name="Hibbett D.S."/>
            <person name="Nagy L.G."/>
        </authorList>
    </citation>
    <scope>NUCLEOTIDE SEQUENCE [LARGE SCALE GENOMIC DNA]</scope>
    <source>
        <strain evidence="1 2">NL-1719</strain>
    </source>
</reference>
<evidence type="ECO:0000313" key="2">
    <source>
        <dbReference type="Proteomes" id="UP000308600"/>
    </source>
</evidence>
<protein>
    <submittedName>
        <fullName evidence="1">Uncharacterized protein</fullName>
    </submittedName>
</protein>
<accession>A0ACD3B4C1</accession>
<dbReference type="Proteomes" id="UP000308600">
    <property type="component" value="Unassembled WGS sequence"/>
</dbReference>
<evidence type="ECO:0000313" key="1">
    <source>
        <dbReference type="EMBL" id="TFK72888.1"/>
    </source>
</evidence>